<dbReference type="Proteomes" id="UP001203852">
    <property type="component" value="Unassembled WGS sequence"/>
</dbReference>
<feature type="transmembrane region" description="Helical" evidence="3">
    <location>
        <begin position="24"/>
        <end position="43"/>
    </location>
</feature>
<dbReference type="Pfam" id="PF02585">
    <property type="entry name" value="PIG-L"/>
    <property type="match status" value="1"/>
</dbReference>
<evidence type="ECO:0000313" key="4">
    <source>
        <dbReference type="EMBL" id="KAI1610499.1"/>
    </source>
</evidence>
<dbReference type="PANTHER" id="PTHR12993:SF11">
    <property type="entry name" value="N-ACETYLGLUCOSAMINYL-PHOSPHATIDYLINOSITOL DE-N-ACETYLASE"/>
    <property type="match status" value="1"/>
</dbReference>
<dbReference type="SUPFAM" id="SSF102588">
    <property type="entry name" value="LmbE-like"/>
    <property type="match status" value="1"/>
</dbReference>
<keyword evidence="5" id="KW-1185">Reference proteome</keyword>
<comment type="similarity">
    <text evidence="1">Belongs to the PIGL family.</text>
</comment>
<dbReference type="Gene3D" id="3.40.50.10320">
    <property type="entry name" value="LmbE-like"/>
    <property type="match status" value="1"/>
</dbReference>
<evidence type="ECO:0000256" key="3">
    <source>
        <dbReference type="SAM" id="Phobius"/>
    </source>
</evidence>
<keyword evidence="3" id="KW-0472">Membrane</keyword>
<accession>A0AAN6DQ02</accession>
<comment type="caution">
    <text evidence="4">The sequence shown here is derived from an EMBL/GenBank/DDBJ whole genome shotgun (WGS) entry which is preliminary data.</text>
</comment>
<reference evidence="4" key="1">
    <citation type="journal article" date="2022" name="bioRxiv">
        <title>Deciphering the potential niche of two novel black yeast fungi from a biological soil crust based on their genomes, phenotypes, and melanin regulation.</title>
        <authorList>
            <consortium name="DOE Joint Genome Institute"/>
            <person name="Carr E.C."/>
            <person name="Barton Q."/>
            <person name="Grambo S."/>
            <person name="Sullivan M."/>
            <person name="Renfro C.M."/>
            <person name="Kuo A."/>
            <person name="Pangilinan J."/>
            <person name="Lipzen A."/>
            <person name="Keymanesh K."/>
            <person name="Savage E."/>
            <person name="Barry K."/>
            <person name="Grigoriev I.V."/>
            <person name="Riekhof W.R."/>
            <person name="Harris S.S."/>
        </authorList>
    </citation>
    <scope>NUCLEOTIDE SEQUENCE</scope>
    <source>
        <strain evidence="4">JF 03-4F</strain>
    </source>
</reference>
<proteinExistence type="inferred from homology"/>
<dbReference type="InterPro" id="IPR024078">
    <property type="entry name" value="LmbE-like_dom_sf"/>
</dbReference>
<sequence length="296" mass="34029">MPPRRWRKKYPFLYTRRARIFRKIFTYFTTYLILVPLLLWVFLASQSNPFPEQLYEAQRVLIVLAHRSDATLFFSPTILRVTSRPEQDKLTRLLVLSKDDHHGQVDVDNTDFFEACDILGIAERHCNVRDLPGHVDDADVVWSRGRIEATVKSYVMKWAVDAIITFDDGGVTGHENHVSVSDAIVNYISHTESAPPVYTLTTVNVLRKYSLLADLPLTTLTHALRRLFFSPGAEYTASDTSVLSVNSMSMWRQSVSALEQRENLETWTRYLYALLGRYMWINDLKLVVPGSAKRGQ</sequence>
<name>A0AAN6DQ02_9EURO</name>
<protein>
    <recommendedName>
        <fullName evidence="2">N-acetylglucosaminylphosphatidylinositol deacetylase</fullName>
        <ecNumber evidence="2">3.5.1.89</ecNumber>
    </recommendedName>
</protein>
<dbReference type="PANTHER" id="PTHR12993">
    <property type="entry name" value="N-ACETYLGLUCOSAMINYL-PHOSPHATIDYLINOSITOL DE-N-ACETYLASE-RELATED"/>
    <property type="match status" value="1"/>
</dbReference>
<dbReference type="EC" id="3.5.1.89" evidence="2"/>
<evidence type="ECO:0000313" key="5">
    <source>
        <dbReference type="Proteomes" id="UP001203852"/>
    </source>
</evidence>
<dbReference type="GO" id="GO:0000225">
    <property type="term" value="F:N-acetylglucosaminylphosphatidylinositol deacetylase activity"/>
    <property type="evidence" value="ECO:0007669"/>
    <property type="project" value="UniProtKB-EC"/>
</dbReference>
<gene>
    <name evidence="4" type="ORF">EDD36DRAFT_327513</name>
</gene>
<organism evidence="4 5">
    <name type="scientific">Exophiala viscosa</name>
    <dbReference type="NCBI Taxonomy" id="2486360"/>
    <lineage>
        <taxon>Eukaryota</taxon>
        <taxon>Fungi</taxon>
        <taxon>Dikarya</taxon>
        <taxon>Ascomycota</taxon>
        <taxon>Pezizomycotina</taxon>
        <taxon>Eurotiomycetes</taxon>
        <taxon>Chaetothyriomycetidae</taxon>
        <taxon>Chaetothyriales</taxon>
        <taxon>Herpotrichiellaceae</taxon>
        <taxon>Exophiala</taxon>
    </lineage>
</organism>
<evidence type="ECO:0000256" key="2">
    <source>
        <dbReference type="ARBA" id="ARBA00012176"/>
    </source>
</evidence>
<keyword evidence="3" id="KW-0812">Transmembrane</keyword>
<evidence type="ECO:0000256" key="1">
    <source>
        <dbReference type="ARBA" id="ARBA00006066"/>
    </source>
</evidence>
<dbReference type="AlphaFoldDB" id="A0AAN6DQ02"/>
<dbReference type="EMBL" id="MU404358">
    <property type="protein sequence ID" value="KAI1610499.1"/>
    <property type="molecule type" value="Genomic_DNA"/>
</dbReference>
<dbReference type="GO" id="GO:0005783">
    <property type="term" value="C:endoplasmic reticulum"/>
    <property type="evidence" value="ECO:0007669"/>
    <property type="project" value="TreeGrafter"/>
</dbReference>
<keyword evidence="3" id="KW-1133">Transmembrane helix</keyword>
<dbReference type="InterPro" id="IPR003737">
    <property type="entry name" value="GlcNAc_PI_deacetylase-related"/>
</dbReference>